<dbReference type="PROSITE" id="PS50885">
    <property type="entry name" value="HAMP"/>
    <property type="match status" value="1"/>
</dbReference>
<evidence type="ECO:0000313" key="15">
    <source>
        <dbReference type="Proteomes" id="UP000486903"/>
    </source>
</evidence>
<dbReference type="InterPro" id="IPR036097">
    <property type="entry name" value="HisK_dim/P_sf"/>
</dbReference>
<comment type="subcellular location">
    <subcellularLocation>
        <location evidence="2">Cell membrane</location>
        <topology evidence="2">Multi-pass membrane protein</topology>
    </subcellularLocation>
</comment>
<dbReference type="Gene3D" id="6.10.340.10">
    <property type="match status" value="1"/>
</dbReference>
<proteinExistence type="predicted"/>
<keyword evidence="6" id="KW-0808">Transferase</keyword>
<dbReference type="SUPFAM" id="SSF158472">
    <property type="entry name" value="HAMP domain-like"/>
    <property type="match status" value="1"/>
</dbReference>
<dbReference type="InterPro" id="IPR003661">
    <property type="entry name" value="HisK_dim/P_dom"/>
</dbReference>
<evidence type="ECO:0000256" key="7">
    <source>
        <dbReference type="ARBA" id="ARBA00022692"/>
    </source>
</evidence>
<protein>
    <recommendedName>
        <fullName evidence="3">histidine kinase</fullName>
        <ecNumber evidence="3">2.7.13.3</ecNumber>
    </recommendedName>
</protein>
<dbReference type="InterPro" id="IPR003660">
    <property type="entry name" value="HAMP_dom"/>
</dbReference>
<keyword evidence="12" id="KW-0902">Two-component regulatory system</keyword>
<evidence type="ECO:0000256" key="11">
    <source>
        <dbReference type="ARBA" id="ARBA00022989"/>
    </source>
</evidence>
<keyword evidence="4" id="KW-1003">Cell membrane</keyword>
<dbReference type="EC" id="2.7.13.3" evidence="3"/>
<dbReference type="SMART" id="SM00388">
    <property type="entry name" value="HisKA"/>
    <property type="match status" value="1"/>
</dbReference>
<evidence type="ECO:0000256" key="13">
    <source>
        <dbReference type="ARBA" id="ARBA00023136"/>
    </source>
</evidence>
<evidence type="ECO:0000256" key="4">
    <source>
        <dbReference type="ARBA" id="ARBA00022475"/>
    </source>
</evidence>
<name>A0A6B4JKZ6_CLOBO</name>
<dbReference type="InterPro" id="IPR005467">
    <property type="entry name" value="His_kinase_dom"/>
</dbReference>
<dbReference type="Pfam" id="PF00672">
    <property type="entry name" value="HAMP"/>
    <property type="match status" value="1"/>
</dbReference>
<dbReference type="PANTHER" id="PTHR45528">
    <property type="entry name" value="SENSOR HISTIDINE KINASE CPXA"/>
    <property type="match status" value="1"/>
</dbReference>
<evidence type="ECO:0000256" key="10">
    <source>
        <dbReference type="ARBA" id="ARBA00022840"/>
    </source>
</evidence>
<dbReference type="InterPro" id="IPR036890">
    <property type="entry name" value="HATPase_C_sf"/>
</dbReference>
<keyword evidence="7" id="KW-0812">Transmembrane</keyword>
<dbReference type="Gene3D" id="3.30.565.10">
    <property type="entry name" value="Histidine kinase-like ATPase, C-terminal domain"/>
    <property type="match status" value="1"/>
</dbReference>
<evidence type="ECO:0000256" key="5">
    <source>
        <dbReference type="ARBA" id="ARBA00022553"/>
    </source>
</evidence>
<comment type="caution">
    <text evidence="14">The sequence shown here is derived from an EMBL/GenBank/DDBJ whole genome shotgun (WGS) entry which is preliminary data.</text>
</comment>
<dbReference type="RefSeq" id="WP_003370981.1">
    <property type="nucleotide sequence ID" value="NZ_JACBBA010000002.1"/>
</dbReference>
<dbReference type="Gene3D" id="1.10.287.130">
    <property type="match status" value="1"/>
</dbReference>
<dbReference type="GO" id="GO:0005524">
    <property type="term" value="F:ATP binding"/>
    <property type="evidence" value="ECO:0007669"/>
    <property type="project" value="UniProtKB-KW"/>
</dbReference>
<dbReference type="CDD" id="cd06225">
    <property type="entry name" value="HAMP"/>
    <property type="match status" value="1"/>
</dbReference>
<dbReference type="SMART" id="SM00387">
    <property type="entry name" value="HATPase_c"/>
    <property type="match status" value="1"/>
</dbReference>
<evidence type="ECO:0000256" key="8">
    <source>
        <dbReference type="ARBA" id="ARBA00022741"/>
    </source>
</evidence>
<dbReference type="PROSITE" id="PS50109">
    <property type="entry name" value="HIS_KIN"/>
    <property type="match status" value="1"/>
</dbReference>
<keyword evidence="9 14" id="KW-0418">Kinase</keyword>
<dbReference type="GO" id="GO:0005886">
    <property type="term" value="C:plasma membrane"/>
    <property type="evidence" value="ECO:0007669"/>
    <property type="project" value="UniProtKB-SubCell"/>
</dbReference>
<dbReference type="AlphaFoldDB" id="A0A6B4JKZ6"/>
<dbReference type="GO" id="GO:0000155">
    <property type="term" value="F:phosphorelay sensor kinase activity"/>
    <property type="evidence" value="ECO:0007669"/>
    <property type="project" value="InterPro"/>
</dbReference>
<dbReference type="InterPro" id="IPR050398">
    <property type="entry name" value="HssS/ArlS-like"/>
</dbReference>
<dbReference type="Pfam" id="PF02518">
    <property type="entry name" value="HATPase_c"/>
    <property type="match status" value="1"/>
</dbReference>
<gene>
    <name evidence="14" type="ORF">FDG31_04520</name>
</gene>
<keyword evidence="8" id="KW-0547">Nucleotide-binding</keyword>
<dbReference type="SUPFAM" id="SSF55874">
    <property type="entry name" value="ATPase domain of HSP90 chaperone/DNA topoisomerase II/histidine kinase"/>
    <property type="match status" value="1"/>
</dbReference>
<dbReference type="CDD" id="cd00082">
    <property type="entry name" value="HisKA"/>
    <property type="match status" value="1"/>
</dbReference>
<dbReference type="PANTHER" id="PTHR45528:SF1">
    <property type="entry name" value="SENSOR HISTIDINE KINASE CPXA"/>
    <property type="match status" value="1"/>
</dbReference>
<keyword evidence="11" id="KW-1133">Transmembrane helix</keyword>
<dbReference type="InterPro" id="IPR003594">
    <property type="entry name" value="HATPase_dom"/>
</dbReference>
<evidence type="ECO:0000256" key="9">
    <source>
        <dbReference type="ARBA" id="ARBA00022777"/>
    </source>
</evidence>
<dbReference type="EMBL" id="SXFB01000002">
    <property type="protein sequence ID" value="NFV25435.1"/>
    <property type="molecule type" value="Genomic_DNA"/>
</dbReference>
<dbReference type="SMART" id="SM00304">
    <property type="entry name" value="HAMP"/>
    <property type="match status" value="1"/>
</dbReference>
<sequence>MKIKISRKLTVSIASVVIIVSIISILTNLFFVGKYYIFEKRKILNSVENQILTEDIDVLIDDIPKIEQENSVVIVYGDLNDNLNNINENLISNFNLKKVKLNKFWVTEETLNNINNRSINKIYDQGVPKYRMLTKFVKKDSYIFAIGLSIPYIDETISIVNKFNIYLNMLSIIIIIILCAIISKKIINPLEHLKKLSRDISELNFRKEEIHTNDEIEELAISINSMSESLEKAHSEINIKNKRLKELISDISHELKTPLALIKVYSQGLEDGLDDGTYINIIQEQIDEMDYLIEKLLFWAKLENKLRHNSTFDLGKNIKDIIKKYQLILKESDIKLYLNFDENKEYIICADEEDIEVVLNNFITNAIKYTSNNSIEIKLLETLGKVEFFISNGIEDKEKYNLNEIWQPFCVLEKSRNKNISGTGLGLSIIKSILEKYNFDFGFNLKGDSIEFYVTFM</sequence>
<keyword evidence="5" id="KW-0597">Phosphoprotein</keyword>
<dbReference type="Proteomes" id="UP000486903">
    <property type="component" value="Unassembled WGS sequence"/>
</dbReference>
<dbReference type="Pfam" id="PF00512">
    <property type="entry name" value="HisKA"/>
    <property type="match status" value="1"/>
</dbReference>
<evidence type="ECO:0000256" key="3">
    <source>
        <dbReference type="ARBA" id="ARBA00012438"/>
    </source>
</evidence>
<reference evidence="14 15" key="1">
    <citation type="submission" date="2019-04" db="EMBL/GenBank/DDBJ databases">
        <title>Genome sequencing of Clostridium botulinum Groups I-IV and Clostridium butyricum.</title>
        <authorList>
            <person name="Brunt J."/>
            <person name="Van Vliet A.H.M."/>
            <person name="Stringer S.C."/>
            <person name="Carter A.T."/>
            <person name="Peck M.W."/>
        </authorList>
    </citation>
    <scope>NUCLEOTIDE SEQUENCE [LARGE SCALE GENOMIC DNA]</scope>
    <source>
        <strain evidence="14 15">BL81</strain>
    </source>
</reference>
<comment type="catalytic activity">
    <reaction evidence="1">
        <text>ATP + protein L-histidine = ADP + protein N-phospho-L-histidine.</text>
        <dbReference type="EC" id="2.7.13.3"/>
    </reaction>
</comment>
<accession>A0A6B4JKZ6</accession>
<evidence type="ECO:0000256" key="2">
    <source>
        <dbReference type="ARBA" id="ARBA00004651"/>
    </source>
</evidence>
<evidence type="ECO:0000256" key="6">
    <source>
        <dbReference type="ARBA" id="ARBA00022679"/>
    </source>
</evidence>
<evidence type="ECO:0000313" key="14">
    <source>
        <dbReference type="EMBL" id="NFV25435.1"/>
    </source>
</evidence>
<evidence type="ECO:0000256" key="1">
    <source>
        <dbReference type="ARBA" id="ARBA00000085"/>
    </source>
</evidence>
<evidence type="ECO:0000256" key="12">
    <source>
        <dbReference type="ARBA" id="ARBA00023012"/>
    </source>
</evidence>
<dbReference type="SUPFAM" id="SSF47384">
    <property type="entry name" value="Homodimeric domain of signal transducing histidine kinase"/>
    <property type="match status" value="1"/>
</dbReference>
<keyword evidence="10" id="KW-0067">ATP-binding</keyword>
<keyword evidence="13" id="KW-0472">Membrane</keyword>
<organism evidence="14 15">
    <name type="scientific">Clostridium botulinum</name>
    <dbReference type="NCBI Taxonomy" id="1491"/>
    <lineage>
        <taxon>Bacteria</taxon>
        <taxon>Bacillati</taxon>
        <taxon>Bacillota</taxon>
        <taxon>Clostridia</taxon>
        <taxon>Eubacteriales</taxon>
        <taxon>Clostridiaceae</taxon>
        <taxon>Clostridium</taxon>
    </lineage>
</organism>